<gene>
    <name evidence="5" type="ORF">Csa_5G067670</name>
</gene>
<proteinExistence type="predicted"/>
<name>A0A0A0KLF3_CUCSA</name>
<dbReference type="Gramene" id="KGN49689">
    <property type="protein sequence ID" value="KGN49689"/>
    <property type="gene ID" value="Csa_5G067670"/>
</dbReference>
<dbReference type="Proteomes" id="UP000029981">
    <property type="component" value="Chromosome 5"/>
</dbReference>
<evidence type="ECO:0000259" key="4">
    <source>
        <dbReference type="PROSITE" id="PS50222"/>
    </source>
</evidence>
<dbReference type="PROSITE" id="PS00018">
    <property type="entry name" value="EF_HAND_1"/>
    <property type="match status" value="2"/>
</dbReference>
<evidence type="ECO:0000256" key="3">
    <source>
        <dbReference type="ARBA" id="ARBA00022837"/>
    </source>
</evidence>
<dbReference type="STRING" id="3659.A0A0A0KLF3"/>
<evidence type="ECO:0000313" key="6">
    <source>
        <dbReference type="Proteomes" id="UP000029981"/>
    </source>
</evidence>
<keyword evidence="6" id="KW-1185">Reference proteome</keyword>
<evidence type="ECO:0000256" key="2">
    <source>
        <dbReference type="ARBA" id="ARBA00022737"/>
    </source>
</evidence>
<dbReference type="AlphaFoldDB" id="A0A0A0KLF3"/>
<reference evidence="5 6" key="2">
    <citation type="journal article" date="2009" name="PLoS ONE">
        <title>An integrated genetic and cytogenetic map of the cucumber genome.</title>
        <authorList>
            <person name="Ren Y."/>
            <person name="Zhang Z."/>
            <person name="Liu J."/>
            <person name="Staub J.E."/>
            <person name="Han Y."/>
            <person name="Cheng Z."/>
            <person name="Li X."/>
            <person name="Lu J."/>
            <person name="Miao H."/>
            <person name="Kang H."/>
            <person name="Xie B."/>
            <person name="Gu X."/>
            <person name="Wang X."/>
            <person name="Du Y."/>
            <person name="Jin W."/>
            <person name="Huang S."/>
        </authorList>
    </citation>
    <scope>NUCLEOTIDE SEQUENCE [LARGE SCALE GENOMIC DNA]</scope>
    <source>
        <strain evidence="6">cv. 9930</strain>
    </source>
</reference>
<dbReference type="InterPro" id="IPR002048">
    <property type="entry name" value="EF_hand_dom"/>
</dbReference>
<sequence>MVLKFVPSSKSSYRNKYMDAITKPNQTMHIPQLQMSKAKYEASKLMKKYEQNGEGVILSAFNDNARGSTQINTNREMATKKLKPNDDVAHKLSSNAQLKSNNQIRGKAQVPIKRVYDTKASNMQFSREQIKEIFQYYDSDRDGFLNIREVTKAFALLGSIFPFNKAYHGMVYADTNKDGLIGEDELDKLINYANKFMKKK</sequence>
<dbReference type="Pfam" id="PF13499">
    <property type="entry name" value="EF-hand_7"/>
    <property type="match status" value="1"/>
</dbReference>
<dbReference type="EMBL" id="CM002926">
    <property type="protein sequence ID" value="KGN49689.1"/>
    <property type="molecule type" value="Genomic_DNA"/>
</dbReference>
<keyword evidence="2" id="KW-0677">Repeat</keyword>
<dbReference type="PROSITE" id="PS50222">
    <property type="entry name" value="EF_HAND_2"/>
    <property type="match status" value="1"/>
</dbReference>
<dbReference type="Gene3D" id="1.10.238.10">
    <property type="entry name" value="EF-hand"/>
    <property type="match status" value="1"/>
</dbReference>
<evidence type="ECO:0000313" key="5">
    <source>
        <dbReference type="EMBL" id="KGN49689.1"/>
    </source>
</evidence>
<reference evidence="5 6" key="4">
    <citation type="journal article" date="2011" name="BMC Genomics">
        <title>RNA-Seq improves annotation of protein-coding genes in the cucumber genome.</title>
        <authorList>
            <person name="Li Z."/>
            <person name="Zhang Z."/>
            <person name="Yan P."/>
            <person name="Huang S."/>
            <person name="Fei Z."/>
            <person name="Lin K."/>
        </authorList>
    </citation>
    <scope>NUCLEOTIDE SEQUENCE [LARGE SCALE GENOMIC DNA]</scope>
    <source>
        <strain evidence="6">cv. 9930</strain>
    </source>
</reference>
<reference evidence="5 6" key="1">
    <citation type="journal article" date="2009" name="Nat. Genet.">
        <title>The genome of the cucumber, Cucumis sativus L.</title>
        <authorList>
            <person name="Huang S."/>
            <person name="Li R."/>
            <person name="Zhang Z."/>
            <person name="Li L."/>
            <person name="Gu X."/>
            <person name="Fan W."/>
            <person name="Lucas W.J."/>
            <person name="Wang X."/>
            <person name="Xie B."/>
            <person name="Ni P."/>
            <person name="Ren Y."/>
            <person name="Zhu H."/>
            <person name="Li J."/>
            <person name="Lin K."/>
            <person name="Jin W."/>
            <person name="Fei Z."/>
            <person name="Li G."/>
            <person name="Staub J."/>
            <person name="Kilian A."/>
            <person name="van der Vossen E.A."/>
            <person name="Wu Y."/>
            <person name="Guo J."/>
            <person name="He J."/>
            <person name="Jia Z."/>
            <person name="Ren Y."/>
            <person name="Tian G."/>
            <person name="Lu Y."/>
            <person name="Ruan J."/>
            <person name="Qian W."/>
            <person name="Wang M."/>
            <person name="Huang Q."/>
            <person name="Li B."/>
            <person name="Xuan Z."/>
            <person name="Cao J."/>
            <person name="Asan"/>
            <person name="Wu Z."/>
            <person name="Zhang J."/>
            <person name="Cai Q."/>
            <person name="Bai Y."/>
            <person name="Zhao B."/>
            <person name="Han Y."/>
            <person name="Li Y."/>
            <person name="Li X."/>
            <person name="Wang S."/>
            <person name="Shi Q."/>
            <person name="Liu S."/>
            <person name="Cho W.K."/>
            <person name="Kim J.Y."/>
            <person name="Xu Y."/>
            <person name="Heller-Uszynska K."/>
            <person name="Miao H."/>
            <person name="Cheng Z."/>
            <person name="Zhang S."/>
            <person name="Wu J."/>
            <person name="Yang Y."/>
            <person name="Kang H."/>
            <person name="Li M."/>
            <person name="Liang H."/>
            <person name="Ren X."/>
            <person name="Shi Z."/>
            <person name="Wen M."/>
            <person name="Jian M."/>
            <person name="Yang H."/>
            <person name="Zhang G."/>
            <person name="Yang Z."/>
            <person name="Chen R."/>
            <person name="Liu S."/>
            <person name="Li J."/>
            <person name="Ma L."/>
            <person name="Liu H."/>
            <person name="Zhou Y."/>
            <person name="Zhao J."/>
            <person name="Fang X."/>
            <person name="Li G."/>
            <person name="Fang L."/>
            <person name="Li Y."/>
            <person name="Liu D."/>
            <person name="Zheng H."/>
            <person name="Zhang Y."/>
            <person name="Qin N."/>
            <person name="Li Z."/>
            <person name="Yang G."/>
            <person name="Yang S."/>
            <person name="Bolund L."/>
            <person name="Kristiansen K."/>
            <person name="Zheng H."/>
            <person name="Li S."/>
            <person name="Zhang X."/>
            <person name="Yang H."/>
            <person name="Wang J."/>
            <person name="Sun R."/>
            <person name="Zhang B."/>
            <person name="Jiang S."/>
            <person name="Wang J."/>
            <person name="Du Y."/>
            <person name="Li S."/>
        </authorList>
    </citation>
    <scope>NUCLEOTIDE SEQUENCE [LARGE SCALE GENOMIC DNA]</scope>
    <source>
        <strain evidence="6">cv. 9930</strain>
    </source>
</reference>
<dbReference type="InterPro" id="IPR018247">
    <property type="entry name" value="EF_Hand_1_Ca_BS"/>
</dbReference>
<keyword evidence="1" id="KW-0479">Metal-binding</keyword>
<dbReference type="InterPro" id="IPR039647">
    <property type="entry name" value="EF_hand_pair_protein_CML-like"/>
</dbReference>
<reference evidence="5 6" key="3">
    <citation type="journal article" date="2010" name="BMC Genomics">
        <title>Transcriptome sequencing and comparative analysis of cucumber flowers with different sex types.</title>
        <authorList>
            <person name="Guo S."/>
            <person name="Zheng Y."/>
            <person name="Joung J.G."/>
            <person name="Liu S."/>
            <person name="Zhang Z."/>
            <person name="Crasta O.R."/>
            <person name="Sobral B.W."/>
            <person name="Xu Y."/>
            <person name="Huang S."/>
            <person name="Fei Z."/>
        </authorList>
    </citation>
    <scope>NUCLEOTIDE SEQUENCE [LARGE SCALE GENOMIC DNA]</scope>
    <source>
        <strain evidence="6">cv. 9930</strain>
    </source>
</reference>
<organism evidence="5 6">
    <name type="scientific">Cucumis sativus</name>
    <name type="common">Cucumber</name>
    <dbReference type="NCBI Taxonomy" id="3659"/>
    <lineage>
        <taxon>Eukaryota</taxon>
        <taxon>Viridiplantae</taxon>
        <taxon>Streptophyta</taxon>
        <taxon>Embryophyta</taxon>
        <taxon>Tracheophyta</taxon>
        <taxon>Spermatophyta</taxon>
        <taxon>Magnoliopsida</taxon>
        <taxon>eudicotyledons</taxon>
        <taxon>Gunneridae</taxon>
        <taxon>Pentapetalae</taxon>
        <taxon>rosids</taxon>
        <taxon>fabids</taxon>
        <taxon>Cucurbitales</taxon>
        <taxon>Cucurbitaceae</taxon>
        <taxon>Benincaseae</taxon>
        <taxon>Cucumis</taxon>
    </lineage>
</organism>
<feature type="domain" description="EF-hand" evidence="4">
    <location>
        <begin position="125"/>
        <end position="160"/>
    </location>
</feature>
<dbReference type="InterPro" id="IPR011992">
    <property type="entry name" value="EF-hand-dom_pair"/>
</dbReference>
<dbReference type="GO" id="GO:0005509">
    <property type="term" value="F:calcium ion binding"/>
    <property type="evidence" value="ECO:0007669"/>
    <property type="project" value="InterPro"/>
</dbReference>
<evidence type="ECO:0000256" key="1">
    <source>
        <dbReference type="ARBA" id="ARBA00022723"/>
    </source>
</evidence>
<accession>A0A0A0KLF3</accession>
<dbReference type="PANTHER" id="PTHR10891">
    <property type="entry name" value="EF-HAND CALCIUM-BINDING DOMAIN CONTAINING PROTEIN"/>
    <property type="match status" value="1"/>
</dbReference>
<dbReference type="SUPFAM" id="SSF47473">
    <property type="entry name" value="EF-hand"/>
    <property type="match status" value="1"/>
</dbReference>
<protein>
    <recommendedName>
        <fullName evidence="4">EF-hand domain-containing protein</fullName>
    </recommendedName>
</protein>
<keyword evidence="3" id="KW-0106">Calcium</keyword>